<keyword evidence="3" id="KW-1185">Reference proteome</keyword>
<dbReference type="EMBL" id="BMUE01000007">
    <property type="protein sequence ID" value="GGW56313.1"/>
    <property type="molecule type" value="Genomic_DNA"/>
</dbReference>
<comment type="caution">
    <text evidence="2">The sequence shown here is derived from an EMBL/GenBank/DDBJ whole genome shotgun (WGS) entry which is preliminary data.</text>
</comment>
<organism evidence="2 3">
    <name type="scientific">Streptomyces lucensis JCM 4490</name>
    <dbReference type="NCBI Taxonomy" id="1306176"/>
    <lineage>
        <taxon>Bacteria</taxon>
        <taxon>Bacillati</taxon>
        <taxon>Actinomycetota</taxon>
        <taxon>Actinomycetes</taxon>
        <taxon>Kitasatosporales</taxon>
        <taxon>Streptomycetaceae</taxon>
        <taxon>Streptomyces</taxon>
    </lineage>
</organism>
<accession>A0A918MS13</accession>
<evidence type="ECO:0000313" key="2">
    <source>
        <dbReference type="EMBL" id="GGW56313.1"/>
    </source>
</evidence>
<dbReference type="AlphaFoldDB" id="A0A918MS13"/>
<gene>
    <name evidence="2" type="ORF">GCM10010503_36800</name>
</gene>
<name>A0A918MS13_9ACTN</name>
<evidence type="ECO:0000313" key="3">
    <source>
        <dbReference type="Proteomes" id="UP000620224"/>
    </source>
</evidence>
<protein>
    <submittedName>
        <fullName evidence="2">Uncharacterized protein</fullName>
    </submittedName>
</protein>
<reference evidence="2" key="1">
    <citation type="journal article" date="2014" name="Int. J. Syst. Evol. Microbiol.">
        <title>Complete genome sequence of Corynebacterium casei LMG S-19264T (=DSM 44701T), isolated from a smear-ripened cheese.</title>
        <authorList>
            <consortium name="US DOE Joint Genome Institute (JGI-PGF)"/>
            <person name="Walter F."/>
            <person name="Albersmeier A."/>
            <person name="Kalinowski J."/>
            <person name="Ruckert C."/>
        </authorList>
    </citation>
    <scope>NUCLEOTIDE SEQUENCE</scope>
    <source>
        <strain evidence="2">JCM 4490</strain>
    </source>
</reference>
<proteinExistence type="predicted"/>
<dbReference type="RefSeq" id="WP_190016421.1">
    <property type="nucleotide sequence ID" value="NZ_BMUE01000007.1"/>
</dbReference>
<reference evidence="2" key="2">
    <citation type="submission" date="2020-09" db="EMBL/GenBank/DDBJ databases">
        <authorList>
            <person name="Sun Q."/>
            <person name="Ohkuma M."/>
        </authorList>
    </citation>
    <scope>NUCLEOTIDE SEQUENCE</scope>
    <source>
        <strain evidence="2">JCM 4490</strain>
    </source>
</reference>
<sequence length="89" mass="9747">MLVGKVRDLLTGTHLARLTPTTPQADGKTMPLWWFAPTTGRWAEESTAQPKTARTGPRRGTPAPKRPPALQQGLFSTSETDMNPEEHPA</sequence>
<feature type="region of interest" description="Disordered" evidence="1">
    <location>
        <begin position="39"/>
        <end position="89"/>
    </location>
</feature>
<dbReference type="Proteomes" id="UP000620224">
    <property type="component" value="Unassembled WGS sequence"/>
</dbReference>
<evidence type="ECO:0000256" key="1">
    <source>
        <dbReference type="SAM" id="MobiDB-lite"/>
    </source>
</evidence>